<organism evidence="20 21">
    <name type="scientific">Mesosutterella porci</name>
    <dbReference type="NCBI Taxonomy" id="2915351"/>
    <lineage>
        <taxon>Bacteria</taxon>
        <taxon>Pseudomonadati</taxon>
        <taxon>Pseudomonadota</taxon>
        <taxon>Betaproteobacteria</taxon>
        <taxon>Burkholderiales</taxon>
        <taxon>Sutterellaceae</taxon>
        <taxon>Mesosutterella</taxon>
    </lineage>
</organism>
<comment type="subcellular location">
    <subcellularLocation>
        <location evidence="1 18">Cytoplasm</location>
    </subcellularLocation>
</comment>
<evidence type="ECO:0000256" key="1">
    <source>
        <dbReference type="ARBA" id="ARBA00004496"/>
    </source>
</evidence>
<dbReference type="HAMAP" id="MF_01631">
    <property type="entry name" value="GlmU"/>
    <property type="match status" value="1"/>
</dbReference>
<feature type="binding site" evidence="18">
    <location>
        <position position="165"/>
    </location>
    <ligand>
        <name>UDP-N-acetyl-alpha-D-glucosamine</name>
        <dbReference type="ChEBI" id="CHEBI:57705"/>
    </ligand>
</feature>
<evidence type="ECO:0000256" key="12">
    <source>
        <dbReference type="ARBA" id="ARBA00023268"/>
    </source>
</evidence>
<comment type="pathway">
    <text evidence="18">Nucleotide-sugar biosynthesis; UDP-N-acetyl-alpha-D-glucosamine biosynthesis; N-acetyl-alpha-D-glucosamine 1-phosphate from alpha-D-glucosamine 6-phosphate (route II): step 2/2.</text>
</comment>
<keyword evidence="13 18" id="KW-0012">Acyltransferase</keyword>
<keyword evidence="12 18" id="KW-0511">Multifunctional enzyme</keyword>
<evidence type="ECO:0000256" key="8">
    <source>
        <dbReference type="ARBA" id="ARBA00022737"/>
    </source>
</evidence>
<evidence type="ECO:0000256" key="16">
    <source>
        <dbReference type="ARBA" id="ARBA00048493"/>
    </source>
</evidence>
<evidence type="ECO:0000256" key="6">
    <source>
        <dbReference type="ARBA" id="ARBA00022695"/>
    </source>
</evidence>
<dbReference type="CDD" id="cd02540">
    <property type="entry name" value="GT2_GlmU_N_bac"/>
    <property type="match status" value="1"/>
</dbReference>
<comment type="similarity">
    <text evidence="2 18">In the C-terminal section; belongs to the transferase hexapeptide repeat family.</text>
</comment>
<comment type="caution">
    <text evidence="18">Lacks conserved residue(s) required for the propagation of feature annotation.</text>
</comment>
<feature type="binding site" evidence="18">
    <location>
        <position position="72"/>
    </location>
    <ligand>
        <name>UDP-N-acetyl-alpha-D-glucosamine</name>
        <dbReference type="ChEBI" id="CHEBI:57705"/>
    </ligand>
</feature>
<dbReference type="PANTHER" id="PTHR43584:SF3">
    <property type="entry name" value="BIFUNCTIONAL PROTEIN GLMU"/>
    <property type="match status" value="1"/>
</dbReference>
<comment type="cofactor">
    <cofactor evidence="18">
        <name>Mg(2+)</name>
        <dbReference type="ChEBI" id="CHEBI:18420"/>
    </cofactor>
    <text evidence="18">Binds 1 Mg(2+) ion per subunit.</text>
</comment>
<dbReference type="Gene3D" id="3.90.550.10">
    <property type="entry name" value="Spore Coat Polysaccharide Biosynthesis Protein SpsA, Chain A"/>
    <property type="match status" value="1"/>
</dbReference>
<dbReference type="Gene3D" id="2.160.10.10">
    <property type="entry name" value="Hexapeptide repeat proteins"/>
    <property type="match status" value="1"/>
</dbReference>
<feature type="binding site" evidence="18">
    <location>
        <begin position="6"/>
        <end position="9"/>
    </location>
    <ligand>
        <name>UDP-N-acetyl-alpha-D-glucosamine</name>
        <dbReference type="ChEBI" id="CHEBI:57705"/>
    </ligand>
</feature>
<comment type="function">
    <text evidence="17 18">Catalyzes the last two sequential reactions in the de novo biosynthetic pathway for UDP-N-acetylglucosamine (UDP-GlcNAc). The C-terminal domain catalyzes the transfer of acetyl group from acetyl coenzyme A to glucosamine-1-phosphate (GlcN-1-P) to produce N-acetylglucosamine-1-phosphate (GlcNAc-1-P), which is converted into UDP-GlcNAc by the transfer of uridine 5-monophosphate (from uridine 5-triphosphate), a reaction catalyzed by the N-terminal domain.</text>
</comment>
<dbReference type="SUPFAM" id="SSF53448">
    <property type="entry name" value="Nucleotide-diphospho-sugar transferases"/>
    <property type="match status" value="1"/>
</dbReference>
<dbReference type="PANTHER" id="PTHR43584">
    <property type="entry name" value="NUCLEOTIDYL TRANSFERASE"/>
    <property type="match status" value="1"/>
</dbReference>
<keyword evidence="8 18" id="KW-0677">Repeat</keyword>
<evidence type="ECO:0000256" key="10">
    <source>
        <dbReference type="ARBA" id="ARBA00022960"/>
    </source>
</evidence>
<feature type="binding site" evidence="18">
    <location>
        <position position="20"/>
    </location>
    <ligand>
        <name>UDP-N-acetyl-alpha-D-glucosamine</name>
        <dbReference type="ChEBI" id="CHEBI:57705"/>
    </ligand>
</feature>
<dbReference type="Pfam" id="PF00132">
    <property type="entry name" value="Hexapep"/>
    <property type="match status" value="1"/>
</dbReference>
<dbReference type="InterPro" id="IPR001451">
    <property type="entry name" value="Hexapep"/>
</dbReference>
<dbReference type="EC" id="2.7.7.23" evidence="18"/>
<reference evidence="20 21" key="1">
    <citation type="submission" date="2022-02" db="EMBL/GenBank/DDBJ databases">
        <title>Mesosutterella porci, a novel member of the family Sutterellaceae from pig feces.</title>
        <authorList>
            <person name="Wylensek D."/>
            <person name="Clavel T."/>
        </authorList>
    </citation>
    <scope>NUCLEOTIDE SEQUENCE [LARGE SCALE GENOMIC DNA]</scope>
    <source>
        <strain evidence="21">oilRF-744-wt-GAM-9</strain>
    </source>
</reference>
<dbReference type="Pfam" id="PF12804">
    <property type="entry name" value="NTP_transf_3"/>
    <property type="match status" value="1"/>
</dbReference>
<evidence type="ECO:0000256" key="5">
    <source>
        <dbReference type="ARBA" id="ARBA00022679"/>
    </source>
</evidence>
<dbReference type="InterPro" id="IPR029044">
    <property type="entry name" value="Nucleotide-diphossugar_trans"/>
</dbReference>
<keyword evidence="21" id="KW-1185">Reference proteome</keyword>
<gene>
    <name evidence="18 20" type="primary">glmU</name>
    <name evidence="20" type="ORF">MAF45_01725</name>
</gene>
<dbReference type="EMBL" id="JAKNCT010000002">
    <property type="protein sequence ID" value="MCG5030175.1"/>
    <property type="molecule type" value="Genomic_DNA"/>
</dbReference>
<dbReference type="NCBIfam" id="TIGR01173">
    <property type="entry name" value="glmU"/>
    <property type="match status" value="1"/>
</dbReference>
<evidence type="ECO:0000313" key="21">
    <source>
        <dbReference type="Proteomes" id="UP001297600"/>
    </source>
</evidence>
<feature type="binding site" evidence="18">
    <location>
        <position position="376"/>
    </location>
    <ligand>
        <name>acetyl-CoA</name>
        <dbReference type="ChEBI" id="CHEBI:57288"/>
    </ligand>
</feature>
<keyword evidence="11 18" id="KW-0573">Peptidoglycan synthesis</keyword>
<feature type="binding site" evidence="18">
    <location>
        <position position="136"/>
    </location>
    <ligand>
        <name>UDP-N-acetyl-alpha-D-glucosamine</name>
        <dbReference type="ChEBI" id="CHEBI:57705"/>
    </ligand>
</feature>
<evidence type="ECO:0000256" key="15">
    <source>
        <dbReference type="ARBA" id="ARBA00048247"/>
    </source>
</evidence>
<evidence type="ECO:0000256" key="7">
    <source>
        <dbReference type="ARBA" id="ARBA00022723"/>
    </source>
</evidence>
<proteinExistence type="inferred from homology"/>
<sequence>MNIVILAAGQGKRMRSDLPKVLQPVAGQPMVERVVRVAEKAGGNPVVVVIGHGGELVRQRLSEHAGLRFAVQPCQQGTGDAVRCALPYLDPACGQTLVLLGDVPLIRESTIEGLCRRTGDGVGILTAVLDDPAGYGRIVSRQGKVQKIVEQKDATAEEQKIQEVNSGIMVFPTRLLGHWLSALNNSNAQGEFYLTDVIGMAVKEGIPVVSYAVDDSREVLGVNDKRQLAAAERAWQAAEARRLLEAGVTLADPGRLDVRGSLICGRDVSIDVGCVFEGEVSLGDRVSVGPYCVLKDTVVASDTTLQAFTHADGAGIGREARIGPFTRLRPGARLADQTHIGNFCEIKKSTIGQGSKVNHLSYIGDTTMGARVNIGAGTITCNYDGVNKFRTEIGDDAFIGSDTQLIAPVKVGRGATLGAGTTLAHDAPAEKLTLSRARQVTIDGWKRPVKK</sequence>
<keyword evidence="7 18" id="KW-0479">Metal-binding</keyword>
<evidence type="ECO:0000256" key="17">
    <source>
        <dbReference type="ARBA" id="ARBA00049628"/>
    </source>
</evidence>
<keyword evidence="5 18" id="KW-0808">Transferase</keyword>
<feature type="binding site" evidence="18">
    <location>
        <position position="401"/>
    </location>
    <ligand>
        <name>acetyl-CoA</name>
        <dbReference type="ChEBI" id="CHEBI:57288"/>
    </ligand>
</feature>
<keyword evidence="6 18" id="KW-0548">Nucleotidyltransferase</keyword>
<feature type="region of interest" description="N-acetyltransferase" evidence="18">
    <location>
        <begin position="247"/>
        <end position="451"/>
    </location>
</feature>
<feature type="binding site" evidence="18">
    <location>
        <begin position="382"/>
        <end position="383"/>
    </location>
    <ligand>
        <name>acetyl-CoA</name>
        <dbReference type="ChEBI" id="CHEBI:57288"/>
    </ligand>
</feature>
<feature type="region of interest" description="Pyrophosphorylase" evidence="18">
    <location>
        <begin position="1"/>
        <end position="225"/>
    </location>
</feature>
<feature type="binding site" evidence="18">
    <location>
        <position position="150"/>
    </location>
    <ligand>
        <name>UDP-N-acetyl-alpha-D-glucosamine</name>
        <dbReference type="ChEBI" id="CHEBI:57705"/>
    </ligand>
</feature>
<dbReference type="Proteomes" id="UP001297600">
    <property type="component" value="Unassembled WGS sequence"/>
</dbReference>
<dbReference type="RefSeq" id="WP_237977831.1">
    <property type="nucleotide sequence ID" value="NZ_JAKNCT010000002.1"/>
</dbReference>
<feature type="region of interest" description="Linker" evidence="18">
    <location>
        <begin position="226"/>
        <end position="246"/>
    </location>
</feature>
<protein>
    <recommendedName>
        <fullName evidence="18">Bifunctional protein GlmU</fullName>
    </recommendedName>
    <domain>
        <recommendedName>
            <fullName evidence="18">UDP-N-acetylglucosamine pyrophosphorylase</fullName>
            <ecNumber evidence="18">2.7.7.23</ecNumber>
        </recommendedName>
        <alternativeName>
            <fullName evidence="18">N-acetylglucosamine-1-phosphate uridyltransferase</fullName>
        </alternativeName>
    </domain>
    <domain>
        <recommendedName>
            <fullName evidence="18">Glucosamine-1-phosphate N-acetyltransferase</fullName>
            <ecNumber evidence="18">2.3.1.157</ecNumber>
        </recommendedName>
    </domain>
</protein>
<evidence type="ECO:0000256" key="11">
    <source>
        <dbReference type="ARBA" id="ARBA00022984"/>
    </source>
</evidence>
<feature type="binding site" evidence="18">
    <location>
        <position position="223"/>
    </location>
    <ligand>
        <name>Mg(2+)</name>
        <dbReference type="ChEBI" id="CHEBI:18420"/>
    </ligand>
</feature>
<accession>A0ABS9MNI0</accession>
<dbReference type="GO" id="GO:0019134">
    <property type="term" value="F:glucosamine-1-phosphate N-acetyltransferase activity"/>
    <property type="evidence" value="ECO:0007669"/>
    <property type="project" value="UniProtKB-EC"/>
</dbReference>
<feature type="binding site" evidence="18">
    <location>
        <position position="373"/>
    </location>
    <ligand>
        <name>UDP-N-acetyl-alpha-D-glucosamine</name>
        <dbReference type="ChEBI" id="CHEBI:57705"/>
    </ligand>
</feature>
<feature type="binding site" evidence="18">
    <location>
        <position position="329"/>
    </location>
    <ligand>
        <name>UDP-N-acetyl-alpha-D-glucosamine</name>
        <dbReference type="ChEBI" id="CHEBI:57705"/>
    </ligand>
</feature>
<comment type="similarity">
    <text evidence="3 18">In the N-terminal section; belongs to the N-acetylglucosamine-1-phosphate uridyltransferase family.</text>
</comment>
<comment type="pathway">
    <text evidence="18">Nucleotide-sugar biosynthesis; UDP-N-acetyl-alpha-D-glucosamine biosynthesis; UDP-N-acetyl-alpha-D-glucosamine from N-acetyl-alpha-D-glucosamine 1-phosphate: step 1/1.</text>
</comment>
<evidence type="ECO:0000256" key="18">
    <source>
        <dbReference type="HAMAP-Rule" id="MF_01631"/>
    </source>
</evidence>
<dbReference type="InterPro" id="IPR050065">
    <property type="entry name" value="GlmU-like"/>
</dbReference>
<evidence type="ECO:0000256" key="4">
    <source>
        <dbReference type="ARBA" id="ARBA00022490"/>
    </source>
</evidence>
<comment type="subunit">
    <text evidence="18">Homotrimer.</text>
</comment>
<feature type="domain" description="MobA-like NTP transferase" evidence="19">
    <location>
        <begin position="4"/>
        <end position="132"/>
    </location>
</feature>
<feature type="binding site" evidence="18">
    <location>
        <begin position="77"/>
        <end position="78"/>
    </location>
    <ligand>
        <name>UDP-N-acetyl-alpha-D-glucosamine</name>
        <dbReference type="ChEBI" id="CHEBI:57705"/>
    </ligand>
</feature>
<name>A0ABS9MNI0_9BURK</name>
<feature type="binding site" evidence="18">
    <location>
        <position position="347"/>
    </location>
    <ligand>
        <name>UDP-N-acetyl-alpha-D-glucosamine</name>
        <dbReference type="ChEBI" id="CHEBI:57705"/>
    </ligand>
</feature>
<evidence type="ECO:0000256" key="13">
    <source>
        <dbReference type="ARBA" id="ARBA00023315"/>
    </source>
</evidence>
<comment type="caution">
    <text evidence="20">The sequence shown here is derived from an EMBL/GenBank/DDBJ whole genome shotgun (WGS) entry which is preliminary data.</text>
</comment>
<dbReference type="SUPFAM" id="SSF51161">
    <property type="entry name" value="Trimeric LpxA-like enzymes"/>
    <property type="match status" value="1"/>
</dbReference>
<evidence type="ECO:0000256" key="14">
    <source>
        <dbReference type="ARBA" id="ARBA00023316"/>
    </source>
</evidence>
<keyword evidence="10 18" id="KW-0133">Cell shape</keyword>
<comment type="catalytic activity">
    <reaction evidence="16 18">
        <text>N-acetyl-alpha-D-glucosamine 1-phosphate + UTP + H(+) = UDP-N-acetyl-alpha-D-glucosamine + diphosphate</text>
        <dbReference type="Rhea" id="RHEA:13509"/>
        <dbReference type="ChEBI" id="CHEBI:15378"/>
        <dbReference type="ChEBI" id="CHEBI:33019"/>
        <dbReference type="ChEBI" id="CHEBI:46398"/>
        <dbReference type="ChEBI" id="CHEBI:57705"/>
        <dbReference type="ChEBI" id="CHEBI:57776"/>
        <dbReference type="EC" id="2.7.7.23"/>
    </reaction>
</comment>
<keyword evidence="14 18" id="KW-0961">Cell wall biogenesis/degradation</keyword>
<keyword evidence="9 18" id="KW-0460">Magnesium</keyword>
<feature type="binding site" evidence="18">
    <location>
        <position position="102"/>
    </location>
    <ligand>
        <name>Mg(2+)</name>
        <dbReference type="ChEBI" id="CHEBI:18420"/>
    </ligand>
</feature>
<dbReference type="InterPro" id="IPR025877">
    <property type="entry name" value="MobA-like_NTP_Trfase"/>
</dbReference>
<evidence type="ECO:0000256" key="2">
    <source>
        <dbReference type="ARBA" id="ARBA00007707"/>
    </source>
</evidence>
<feature type="binding site" evidence="18">
    <location>
        <position position="419"/>
    </location>
    <ligand>
        <name>acetyl-CoA</name>
        <dbReference type="ChEBI" id="CHEBI:57288"/>
    </ligand>
</feature>
<comment type="pathway">
    <text evidence="18">Bacterial outer membrane biogenesis; LPS lipid A biosynthesis.</text>
</comment>
<evidence type="ECO:0000256" key="9">
    <source>
        <dbReference type="ARBA" id="ARBA00022842"/>
    </source>
</evidence>
<evidence type="ECO:0000259" key="19">
    <source>
        <dbReference type="Pfam" id="PF12804"/>
    </source>
</evidence>
<keyword evidence="4 18" id="KW-0963">Cytoplasm</keyword>
<dbReference type="GO" id="GO:0003977">
    <property type="term" value="F:UDP-N-acetylglucosamine diphosphorylase activity"/>
    <property type="evidence" value="ECO:0007669"/>
    <property type="project" value="UniProtKB-EC"/>
</dbReference>
<dbReference type="InterPro" id="IPR011004">
    <property type="entry name" value="Trimer_LpxA-like_sf"/>
</dbReference>
<dbReference type="InterPro" id="IPR038009">
    <property type="entry name" value="GlmU_C_LbH"/>
</dbReference>
<dbReference type="InterPro" id="IPR005882">
    <property type="entry name" value="Bifunctional_GlmU"/>
</dbReference>
<dbReference type="CDD" id="cd03353">
    <property type="entry name" value="LbH_GlmU_C"/>
    <property type="match status" value="1"/>
</dbReference>
<evidence type="ECO:0000256" key="3">
    <source>
        <dbReference type="ARBA" id="ARBA00007947"/>
    </source>
</evidence>
<evidence type="ECO:0000313" key="20">
    <source>
        <dbReference type="EMBL" id="MCG5030175.1"/>
    </source>
</evidence>
<feature type="active site" description="Proton acceptor" evidence="18">
    <location>
        <position position="359"/>
    </location>
</feature>
<feature type="binding site" evidence="18">
    <location>
        <position position="223"/>
    </location>
    <ligand>
        <name>UDP-N-acetyl-alpha-D-glucosamine</name>
        <dbReference type="ChEBI" id="CHEBI:57705"/>
    </ligand>
</feature>
<comment type="catalytic activity">
    <reaction evidence="15 18">
        <text>alpha-D-glucosamine 1-phosphate + acetyl-CoA = N-acetyl-alpha-D-glucosamine 1-phosphate + CoA + H(+)</text>
        <dbReference type="Rhea" id="RHEA:13725"/>
        <dbReference type="ChEBI" id="CHEBI:15378"/>
        <dbReference type="ChEBI" id="CHEBI:57287"/>
        <dbReference type="ChEBI" id="CHEBI:57288"/>
        <dbReference type="ChEBI" id="CHEBI:57776"/>
        <dbReference type="ChEBI" id="CHEBI:58516"/>
        <dbReference type="EC" id="2.3.1.157"/>
    </reaction>
</comment>
<feature type="binding site" evidence="18">
    <location>
        <position position="436"/>
    </location>
    <ligand>
        <name>acetyl-CoA</name>
        <dbReference type="ChEBI" id="CHEBI:57288"/>
    </ligand>
</feature>
<dbReference type="EC" id="2.3.1.157" evidence="18"/>
<feature type="binding site" evidence="18">
    <location>
        <position position="362"/>
    </location>
    <ligand>
        <name>UDP-N-acetyl-alpha-D-glucosamine</name>
        <dbReference type="ChEBI" id="CHEBI:57705"/>
    </ligand>
</feature>